<keyword evidence="12" id="KW-1185">Reference proteome</keyword>
<evidence type="ECO:0000256" key="4">
    <source>
        <dbReference type="ARBA" id="ARBA00010007"/>
    </source>
</evidence>
<dbReference type="eggNOG" id="KOG0868">
    <property type="taxonomic scope" value="Eukaryota"/>
</dbReference>
<feature type="region of interest" description="Disordered" evidence="8">
    <location>
        <begin position="226"/>
        <end position="247"/>
    </location>
</feature>
<dbReference type="GO" id="GO:0016034">
    <property type="term" value="F:maleylacetoacetate isomerase activity"/>
    <property type="evidence" value="ECO:0007669"/>
    <property type="project" value="UniProtKB-EC"/>
</dbReference>
<dbReference type="HOGENOM" id="CLU_011226_20_1_1"/>
<dbReference type="SMR" id="B4JEK7"/>
<evidence type="ECO:0000259" key="10">
    <source>
        <dbReference type="PROSITE" id="PS50405"/>
    </source>
</evidence>
<dbReference type="GO" id="GO:0006749">
    <property type="term" value="P:glutathione metabolic process"/>
    <property type="evidence" value="ECO:0007669"/>
    <property type="project" value="TreeGrafter"/>
</dbReference>
<dbReference type="UniPathway" id="UPA00139">
    <property type="reaction ID" value="UER00340"/>
</dbReference>
<dbReference type="Gene3D" id="3.40.30.10">
    <property type="entry name" value="Glutaredoxin"/>
    <property type="match status" value="1"/>
</dbReference>
<dbReference type="CDD" id="cd03042">
    <property type="entry name" value="GST_N_Zeta"/>
    <property type="match status" value="1"/>
</dbReference>
<dbReference type="InterPro" id="IPR036282">
    <property type="entry name" value="Glutathione-S-Trfase_C_sf"/>
</dbReference>
<dbReference type="SUPFAM" id="SSF47616">
    <property type="entry name" value="GST C-terminal domain-like"/>
    <property type="match status" value="1"/>
</dbReference>
<feature type="domain" description="GST N-terminal" evidence="9">
    <location>
        <begin position="27"/>
        <end position="112"/>
    </location>
</feature>
<gene>
    <name evidence="11" type="primary">Dgri\GH19140</name>
    <name evidence="11" type="ORF">Dgri_GH19140</name>
</gene>
<evidence type="ECO:0000259" key="9">
    <source>
        <dbReference type="PROSITE" id="PS50404"/>
    </source>
</evidence>
<feature type="domain" description="GST C-terminal" evidence="10">
    <location>
        <begin position="117"/>
        <end position="237"/>
    </location>
</feature>
<keyword evidence="7" id="KW-0585">Phenylalanine catabolism</keyword>
<comment type="similarity">
    <text evidence="4">Belongs to the GST superfamily. Zeta family.</text>
</comment>
<dbReference type="InterPro" id="IPR034330">
    <property type="entry name" value="GST_Zeta_C"/>
</dbReference>
<dbReference type="SUPFAM" id="SSF52833">
    <property type="entry name" value="Thioredoxin-like"/>
    <property type="match status" value="1"/>
</dbReference>
<dbReference type="InterPro" id="IPR034333">
    <property type="entry name" value="GST_Zeta_N"/>
</dbReference>
<dbReference type="SFLD" id="SFLDG00358">
    <property type="entry name" value="Main_(cytGST)"/>
    <property type="match status" value="1"/>
</dbReference>
<dbReference type="InterPro" id="IPR010987">
    <property type="entry name" value="Glutathione-S-Trfase_C-like"/>
</dbReference>
<organism evidence="12">
    <name type="scientific">Drosophila grimshawi</name>
    <name type="common">Hawaiian fruit fly</name>
    <name type="synonym">Idiomyia grimshawi</name>
    <dbReference type="NCBI Taxonomy" id="7222"/>
    <lineage>
        <taxon>Eukaryota</taxon>
        <taxon>Metazoa</taxon>
        <taxon>Ecdysozoa</taxon>
        <taxon>Arthropoda</taxon>
        <taxon>Hexapoda</taxon>
        <taxon>Insecta</taxon>
        <taxon>Pterygota</taxon>
        <taxon>Neoptera</taxon>
        <taxon>Endopterygota</taxon>
        <taxon>Diptera</taxon>
        <taxon>Brachycera</taxon>
        <taxon>Muscomorpha</taxon>
        <taxon>Ephydroidea</taxon>
        <taxon>Drosophilidae</taxon>
        <taxon>Drosophila</taxon>
        <taxon>Hawaiian Drosophila</taxon>
    </lineage>
</organism>
<dbReference type="InterPro" id="IPR004045">
    <property type="entry name" value="Glutathione_S-Trfase_N"/>
</dbReference>
<comment type="catalytic activity">
    <reaction evidence="1">
        <text>4-maleylacetoacetate = 4-fumarylacetoacetate</text>
        <dbReference type="Rhea" id="RHEA:14817"/>
        <dbReference type="ChEBI" id="CHEBI:17105"/>
        <dbReference type="ChEBI" id="CHEBI:18034"/>
        <dbReference type="EC" id="5.2.1.2"/>
    </reaction>
</comment>
<protein>
    <recommendedName>
        <fullName evidence="5">maleylacetoacetate isomerase</fullName>
        <ecNumber evidence="5">5.2.1.2</ecNumber>
    </recommendedName>
</protein>
<proteinExistence type="inferred from homology"/>
<dbReference type="NCBIfam" id="TIGR01262">
    <property type="entry name" value="maiA"/>
    <property type="match status" value="1"/>
</dbReference>
<dbReference type="GO" id="GO:0005739">
    <property type="term" value="C:mitochondrion"/>
    <property type="evidence" value="ECO:0007669"/>
    <property type="project" value="TreeGrafter"/>
</dbReference>
<keyword evidence="6" id="KW-0828">Tyrosine catabolism</keyword>
<dbReference type="GO" id="GO:0006572">
    <property type="term" value="P:L-tyrosine catabolic process"/>
    <property type="evidence" value="ECO:0007669"/>
    <property type="project" value="UniProtKB-KW"/>
</dbReference>
<dbReference type="Gene3D" id="1.20.1050.10">
    <property type="match status" value="1"/>
</dbReference>
<accession>B4JEK7</accession>
<comment type="cofactor">
    <cofactor evidence="2">
        <name>glutathione</name>
        <dbReference type="ChEBI" id="CHEBI:57925"/>
    </cofactor>
</comment>
<evidence type="ECO:0000256" key="6">
    <source>
        <dbReference type="ARBA" id="ARBA00022878"/>
    </source>
</evidence>
<evidence type="ECO:0000256" key="8">
    <source>
        <dbReference type="SAM" id="MobiDB-lite"/>
    </source>
</evidence>
<dbReference type="GO" id="GO:0004364">
    <property type="term" value="F:glutathione transferase activity"/>
    <property type="evidence" value="ECO:0007669"/>
    <property type="project" value="TreeGrafter"/>
</dbReference>
<dbReference type="PANTHER" id="PTHR42673">
    <property type="entry name" value="MALEYLACETOACETATE ISOMERASE"/>
    <property type="match status" value="1"/>
</dbReference>
<dbReference type="GO" id="GO:0006559">
    <property type="term" value="P:L-phenylalanine catabolic process"/>
    <property type="evidence" value="ECO:0007669"/>
    <property type="project" value="UniProtKB-UniPathway"/>
</dbReference>
<evidence type="ECO:0000313" key="12">
    <source>
        <dbReference type="Proteomes" id="UP000001070"/>
    </source>
</evidence>
<evidence type="ECO:0000256" key="7">
    <source>
        <dbReference type="ARBA" id="ARBA00023232"/>
    </source>
</evidence>
<dbReference type="InterPro" id="IPR005955">
    <property type="entry name" value="GST_Zeta"/>
</dbReference>
<dbReference type="InterPro" id="IPR004046">
    <property type="entry name" value="GST_C"/>
</dbReference>
<name>B4JEK7_DROGR</name>
<dbReference type="SFLD" id="SFLDS00019">
    <property type="entry name" value="Glutathione_Transferase_(cytos"/>
    <property type="match status" value="1"/>
</dbReference>
<comment type="pathway">
    <text evidence="3">Amino-acid degradation; L-phenylalanine degradation; acetoacetate and fumarate from L-phenylalanine: step 5/6.</text>
</comment>
<dbReference type="KEGG" id="dgr:6563082"/>
<dbReference type="PROSITE" id="PS50405">
    <property type="entry name" value="GST_CTER"/>
    <property type="match status" value="1"/>
</dbReference>
<evidence type="ECO:0000313" key="11">
    <source>
        <dbReference type="EMBL" id="EDV93138.1"/>
    </source>
</evidence>
<reference evidence="11 12" key="1">
    <citation type="journal article" date="2007" name="Nature">
        <title>Evolution of genes and genomes on the Drosophila phylogeny.</title>
        <authorList>
            <consortium name="Drosophila 12 Genomes Consortium"/>
            <person name="Clark A.G."/>
            <person name="Eisen M.B."/>
            <person name="Smith D.R."/>
            <person name="Bergman C.M."/>
            <person name="Oliver B."/>
            <person name="Markow T.A."/>
            <person name="Kaufman T.C."/>
            <person name="Kellis M."/>
            <person name="Gelbart W."/>
            <person name="Iyer V.N."/>
            <person name="Pollard D.A."/>
            <person name="Sackton T.B."/>
            <person name="Larracuente A.M."/>
            <person name="Singh N.D."/>
            <person name="Abad J.P."/>
            <person name="Abt D.N."/>
            <person name="Adryan B."/>
            <person name="Aguade M."/>
            <person name="Akashi H."/>
            <person name="Anderson W.W."/>
            <person name="Aquadro C.F."/>
            <person name="Ardell D.H."/>
            <person name="Arguello R."/>
            <person name="Artieri C.G."/>
            <person name="Barbash D.A."/>
            <person name="Barker D."/>
            <person name="Barsanti P."/>
            <person name="Batterham P."/>
            <person name="Batzoglou S."/>
            <person name="Begun D."/>
            <person name="Bhutkar A."/>
            <person name="Blanco E."/>
            <person name="Bosak S.A."/>
            <person name="Bradley R.K."/>
            <person name="Brand A.D."/>
            <person name="Brent M.R."/>
            <person name="Brooks A.N."/>
            <person name="Brown R.H."/>
            <person name="Butlin R.K."/>
            <person name="Caggese C."/>
            <person name="Calvi B.R."/>
            <person name="Bernardo de Carvalho A."/>
            <person name="Caspi A."/>
            <person name="Castrezana S."/>
            <person name="Celniker S.E."/>
            <person name="Chang J.L."/>
            <person name="Chapple C."/>
            <person name="Chatterji S."/>
            <person name="Chinwalla A."/>
            <person name="Civetta A."/>
            <person name="Clifton S.W."/>
            <person name="Comeron J.M."/>
            <person name="Costello J.C."/>
            <person name="Coyne J.A."/>
            <person name="Daub J."/>
            <person name="David R.G."/>
            <person name="Delcher A.L."/>
            <person name="Delehaunty K."/>
            <person name="Do C.B."/>
            <person name="Ebling H."/>
            <person name="Edwards K."/>
            <person name="Eickbush T."/>
            <person name="Evans J.D."/>
            <person name="Filipski A."/>
            <person name="Findeiss S."/>
            <person name="Freyhult E."/>
            <person name="Fulton L."/>
            <person name="Fulton R."/>
            <person name="Garcia A.C."/>
            <person name="Gardiner A."/>
            <person name="Garfield D.A."/>
            <person name="Garvin B.E."/>
            <person name="Gibson G."/>
            <person name="Gilbert D."/>
            <person name="Gnerre S."/>
            <person name="Godfrey J."/>
            <person name="Good R."/>
            <person name="Gotea V."/>
            <person name="Gravely B."/>
            <person name="Greenberg A.J."/>
            <person name="Griffiths-Jones S."/>
            <person name="Gross S."/>
            <person name="Guigo R."/>
            <person name="Gustafson E.A."/>
            <person name="Haerty W."/>
            <person name="Hahn M.W."/>
            <person name="Halligan D.L."/>
            <person name="Halpern A.L."/>
            <person name="Halter G.M."/>
            <person name="Han M.V."/>
            <person name="Heger A."/>
            <person name="Hillier L."/>
            <person name="Hinrichs A.S."/>
            <person name="Holmes I."/>
            <person name="Hoskins R.A."/>
            <person name="Hubisz M.J."/>
            <person name="Hultmark D."/>
            <person name="Huntley M.A."/>
            <person name="Jaffe D.B."/>
            <person name="Jagadeeshan S."/>
            <person name="Jeck W.R."/>
            <person name="Johnson J."/>
            <person name="Jones C.D."/>
            <person name="Jordan W.C."/>
            <person name="Karpen G.H."/>
            <person name="Kataoka E."/>
            <person name="Keightley P.D."/>
            <person name="Kheradpour P."/>
            <person name="Kirkness E.F."/>
            <person name="Koerich L.B."/>
            <person name="Kristiansen K."/>
            <person name="Kudrna D."/>
            <person name="Kulathinal R.J."/>
            <person name="Kumar S."/>
            <person name="Kwok R."/>
            <person name="Lander E."/>
            <person name="Langley C.H."/>
            <person name="Lapoint R."/>
            <person name="Lazzaro B.P."/>
            <person name="Lee S.J."/>
            <person name="Levesque L."/>
            <person name="Li R."/>
            <person name="Lin C.F."/>
            <person name="Lin M.F."/>
            <person name="Lindblad-Toh K."/>
            <person name="Llopart A."/>
            <person name="Long M."/>
            <person name="Low L."/>
            <person name="Lozovsky E."/>
            <person name="Lu J."/>
            <person name="Luo M."/>
            <person name="Machado C.A."/>
            <person name="Makalowski W."/>
            <person name="Marzo M."/>
            <person name="Matsuda M."/>
            <person name="Matzkin L."/>
            <person name="McAllister B."/>
            <person name="McBride C.S."/>
            <person name="McKernan B."/>
            <person name="McKernan K."/>
            <person name="Mendez-Lago M."/>
            <person name="Minx P."/>
            <person name="Mollenhauer M.U."/>
            <person name="Montooth K."/>
            <person name="Mount S.M."/>
            <person name="Mu X."/>
            <person name="Myers E."/>
            <person name="Negre B."/>
            <person name="Newfeld S."/>
            <person name="Nielsen R."/>
            <person name="Noor M.A."/>
            <person name="O'Grady P."/>
            <person name="Pachter L."/>
            <person name="Papaceit M."/>
            <person name="Parisi M.J."/>
            <person name="Parisi M."/>
            <person name="Parts L."/>
            <person name="Pedersen J.S."/>
            <person name="Pesole G."/>
            <person name="Phillippy A.M."/>
            <person name="Ponting C.P."/>
            <person name="Pop M."/>
            <person name="Porcelli D."/>
            <person name="Powell J.R."/>
            <person name="Prohaska S."/>
            <person name="Pruitt K."/>
            <person name="Puig M."/>
            <person name="Quesneville H."/>
            <person name="Ram K.R."/>
            <person name="Rand D."/>
            <person name="Rasmussen M.D."/>
            <person name="Reed L.K."/>
            <person name="Reenan R."/>
            <person name="Reily A."/>
            <person name="Remington K.A."/>
            <person name="Rieger T.T."/>
            <person name="Ritchie M.G."/>
            <person name="Robin C."/>
            <person name="Rogers Y.H."/>
            <person name="Rohde C."/>
            <person name="Rozas J."/>
            <person name="Rubenfield M.J."/>
            <person name="Ruiz A."/>
            <person name="Russo S."/>
            <person name="Salzberg S.L."/>
            <person name="Sanchez-Gracia A."/>
            <person name="Saranga D.J."/>
            <person name="Sato H."/>
            <person name="Schaeffer S.W."/>
            <person name="Schatz M.C."/>
            <person name="Schlenke T."/>
            <person name="Schwartz R."/>
            <person name="Segarra C."/>
            <person name="Singh R.S."/>
            <person name="Sirot L."/>
            <person name="Sirota M."/>
            <person name="Sisneros N.B."/>
            <person name="Smith C.D."/>
            <person name="Smith T.F."/>
            <person name="Spieth J."/>
            <person name="Stage D.E."/>
            <person name="Stark A."/>
            <person name="Stephan W."/>
            <person name="Strausberg R.L."/>
            <person name="Strempel S."/>
            <person name="Sturgill D."/>
            <person name="Sutton G."/>
            <person name="Sutton G.G."/>
            <person name="Tao W."/>
            <person name="Teichmann S."/>
            <person name="Tobari Y.N."/>
            <person name="Tomimura Y."/>
            <person name="Tsolas J.M."/>
            <person name="Valente V.L."/>
            <person name="Venter E."/>
            <person name="Venter J.C."/>
            <person name="Vicario S."/>
            <person name="Vieira F.G."/>
            <person name="Vilella A.J."/>
            <person name="Villasante A."/>
            <person name="Walenz B."/>
            <person name="Wang J."/>
            <person name="Wasserman M."/>
            <person name="Watts T."/>
            <person name="Wilson D."/>
            <person name="Wilson R.K."/>
            <person name="Wing R.A."/>
            <person name="Wolfner M.F."/>
            <person name="Wong A."/>
            <person name="Wong G.K."/>
            <person name="Wu C.I."/>
            <person name="Wu G."/>
            <person name="Yamamoto D."/>
            <person name="Yang H.P."/>
            <person name="Yang S.P."/>
            <person name="Yorke J.A."/>
            <person name="Yoshida K."/>
            <person name="Zdobnov E."/>
            <person name="Zhang P."/>
            <person name="Zhang Y."/>
            <person name="Zimin A.V."/>
            <person name="Baldwin J."/>
            <person name="Abdouelleil A."/>
            <person name="Abdulkadir J."/>
            <person name="Abebe A."/>
            <person name="Abera B."/>
            <person name="Abreu J."/>
            <person name="Acer S.C."/>
            <person name="Aftuck L."/>
            <person name="Alexander A."/>
            <person name="An P."/>
            <person name="Anderson E."/>
            <person name="Anderson S."/>
            <person name="Arachi H."/>
            <person name="Azer M."/>
            <person name="Bachantsang P."/>
            <person name="Barry A."/>
            <person name="Bayul T."/>
            <person name="Berlin A."/>
            <person name="Bessette D."/>
            <person name="Bloom T."/>
            <person name="Blye J."/>
            <person name="Boguslavskiy L."/>
            <person name="Bonnet C."/>
            <person name="Boukhgalter B."/>
            <person name="Bourzgui I."/>
            <person name="Brown A."/>
            <person name="Cahill P."/>
            <person name="Channer S."/>
            <person name="Cheshatsang Y."/>
            <person name="Chuda L."/>
            <person name="Citroen M."/>
            <person name="Collymore A."/>
            <person name="Cooke P."/>
            <person name="Costello M."/>
            <person name="D'Aco K."/>
            <person name="Daza R."/>
            <person name="De Haan G."/>
            <person name="DeGray S."/>
            <person name="DeMaso C."/>
            <person name="Dhargay N."/>
            <person name="Dooley K."/>
            <person name="Dooley E."/>
            <person name="Doricent M."/>
            <person name="Dorje P."/>
            <person name="Dorjee K."/>
            <person name="Dupes A."/>
            <person name="Elong R."/>
            <person name="Falk J."/>
            <person name="Farina A."/>
            <person name="Faro S."/>
            <person name="Ferguson D."/>
            <person name="Fisher S."/>
            <person name="Foley C.D."/>
            <person name="Franke A."/>
            <person name="Friedrich D."/>
            <person name="Gadbois L."/>
            <person name="Gearin G."/>
            <person name="Gearin C.R."/>
            <person name="Giannoukos G."/>
            <person name="Goode T."/>
            <person name="Graham J."/>
            <person name="Grandbois E."/>
            <person name="Grewal S."/>
            <person name="Gyaltsen K."/>
            <person name="Hafez N."/>
            <person name="Hagos B."/>
            <person name="Hall J."/>
            <person name="Henson C."/>
            <person name="Hollinger A."/>
            <person name="Honan T."/>
            <person name="Huard M.D."/>
            <person name="Hughes L."/>
            <person name="Hurhula B."/>
            <person name="Husby M.E."/>
            <person name="Kamat A."/>
            <person name="Kanga B."/>
            <person name="Kashin S."/>
            <person name="Khazanovich D."/>
            <person name="Kisner P."/>
            <person name="Lance K."/>
            <person name="Lara M."/>
            <person name="Lee W."/>
            <person name="Lennon N."/>
            <person name="Letendre F."/>
            <person name="LeVine R."/>
            <person name="Lipovsky A."/>
            <person name="Liu X."/>
            <person name="Liu J."/>
            <person name="Liu S."/>
            <person name="Lokyitsang T."/>
            <person name="Lokyitsang Y."/>
            <person name="Lubonja R."/>
            <person name="Lui A."/>
            <person name="MacDonald P."/>
            <person name="Magnisalis V."/>
            <person name="Maru K."/>
            <person name="Matthews C."/>
            <person name="McCusker W."/>
            <person name="McDonough S."/>
            <person name="Mehta T."/>
            <person name="Meldrim J."/>
            <person name="Meneus L."/>
            <person name="Mihai O."/>
            <person name="Mihalev A."/>
            <person name="Mihova T."/>
            <person name="Mittelman R."/>
            <person name="Mlenga V."/>
            <person name="Montmayeur A."/>
            <person name="Mulrain L."/>
            <person name="Navidi A."/>
            <person name="Naylor J."/>
            <person name="Negash T."/>
            <person name="Nguyen T."/>
            <person name="Nguyen N."/>
            <person name="Nicol R."/>
            <person name="Norbu C."/>
            <person name="Norbu N."/>
            <person name="Novod N."/>
            <person name="O'Neill B."/>
            <person name="Osman S."/>
            <person name="Markiewicz E."/>
            <person name="Oyono O.L."/>
            <person name="Patti C."/>
            <person name="Phunkhang P."/>
            <person name="Pierre F."/>
            <person name="Priest M."/>
            <person name="Raghuraman S."/>
            <person name="Rege F."/>
            <person name="Reyes R."/>
            <person name="Rise C."/>
            <person name="Rogov P."/>
            <person name="Ross K."/>
            <person name="Ryan E."/>
            <person name="Settipalli S."/>
            <person name="Shea T."/>
            <person name="Sherpa N."/>
            <person name="Shi L."/>
            <person name="Shih D."/>
            <person name="Sparrow T."/>
            <person name="Spaulding J."/>
            <person name="Stalker J."/>
            <person name="Stange-Thomann N."/>
            <person name="Stavropoulos S."/>
            <person name="Stone C."/>
            <person name="Strader C."/>
            <person name="Tesfaye S."/>
            <person name="Thomson T."/>
            <person name="Thoulutsang Y."/>
            <person name="Thoulutsang D."/>
            <person name="Topham K."/>
            <person name="Topping I."/>
            <person name="Tsamla T."/>
            <person name="Vassiliev H."/>
            <person name="Vo A."/>
            <person name="Wangchuk T."/>
            <person name="Wangdi T."/>
            <person name="Weiand M."/>
            <person name="Wilkinson J."/>
            <person name="Wilson A."/>
            <person name="Yadav S."/>
            <person name="Young G."/>
            <person name="Yu Q."/>
            <person name="Zembek L."/>
            <person name="Zhong D."/>
            <person name="Zimmer A."/>
            <person name="Zwirko Z."/>
            <person name="Jaffe D.B."/>
            <person name="Alvarez P."/>
            <person name="Brockman W."/>
            <person name="Butler J."/>
            <person name="Chin C."/>
            <person name="Gnerre S."/>
            <person name="Grabherr M."/>
            <person name="Kleber M."/>
            <person name="Mauceli E."/>
            <person name="MacCallum I."/>
        </authorList>
    </citation>
    <scope>NUCLEOTIDE SEQUENCE [LARGE SCALE GENOMIC DNA]</scope>
    <source>
        <strain evidence="12">Tucson 15287-2541.00</strain>
    </source>
</reference>
<dbReference type="EC" id="5.2.1.2" evidence="5"/>
<sequence>MSALRKSTISLLNLAGNGTRRLSSSDAKPVLYSYYASSCAWRVRIALGLKGIPYEIKATHLFEPNAPLYSNSSEYQEINPTQLVPALKIDGQILCDSVAIMHYLEQTKPQQPLLPQDPFKRAKVLQIVQIICSGIQPLQNASVLDRVGKKNSLEWAQYWISSRFAGLEKVLSASSGKFCVGDEISMADCCLVPQVFNARRFRVNLNPFPTIVKLDDSFGTQSAVRASHPYNQPDCPPELANKQKISK</sequence>
<dbReference type="AlphaFoldDB" id="B4JEK7"/>
<dbReference type="CDD" id="cd03191">
    <property type="entry name" value="GST_C_Zeta"/>
    <property type="match status" value="1"/>
</dbReference>
<evidence type="ECO:0000256" key="2">
    <source>
        <dbReference type="ARBA" id="ARBA00001955"/>
    </source>
</evidence>
<dbReference type="OrthoDB" id="202840at2759"/>
<dbReference type="PROSITE" id="PS50404">
    <property type="entry name" value="GST_NTER"/>
    <property type="match status" value="1"/>
</dbReference>
<dbReference type="EMBL" id="CH916369">
    <property type="protein sequence ID" value="EDV93138.1"/>
    <property type="molecule type" value="Genomic_DNA"/>
</dbReference>
<evidence type="ECO:0000256" key="3">
    <source>
        <dbReference type="ARBA" id="ARBA00004671"/>
    </source>
</evidence>
<dbReference type="PANTHER" id="PTHR42673:SF4">
    <property type="entry name" value="MALEYLACETOACETATE ISOMERASE"/>
    <property type="match status" value="1"/>
</dbReference>
<evidence type="ECO:0000256" key="1">
    <source>
        <dbReference type="ARBA" id="ARBA00001622"/>
    </source>
</evidence>
<dbReference type="Pfam" id="PF13417">
    <property type="entry name" value="GST_N_3"/>
    <property type="match status" value="1"/>
</dbReference>
<dbReference type="InterPro" id="IPR040079">
    <property type="entry name" value="Glutathione_S-Trfase"/>
</dbReference>
<dbReference type="Pfam" id="PF14497">
    <property type="entry name" value="GST_C_3"/>
    <property type="match status" value="1"/>
</dbReference>
<dbReference type="PhylomeDB" id="B4JEK7"/>
<dbReference type="Proteomes" id="UP000001070">
    <property type="component" value="Unassembled WGS sequence"/>
</dbReference>
<dbReference type="STRING" id="7222.B4JEK7"/>
<dbReference type="InParanoid" id="B4JEK7"/>
<dbReference type="FunFam" id="1.20.1050.10:FF:000010">
    <property type="entry name" value="Maleylacetoacetate isomerase isoform 1"/>
    <property type="match status" value="1"/>
</dbReference>
<evidence type="ECO:0000256" key="5">
    <source>
        <dbReference type="ARBA" id="ARBA00013199"/>
    </source>
</evidence>
<dbReference type="InterPro" id="IPR036249">
    <property type="entry name" value="Thioredoxin-like_sf"/>
</dbReference>
<dbReference type="OMA" id="YLSSCAW"/>